<dbReference type="InterPro" id="IPR019791">
    <property type="entry name" value="Haem_peroxidase_animal"/>
</dbReference>
<evidence type="ECO:0000256" key="2">
    <source>
        <dbReference type="SAM" id="Phobius"/>
    </source>
</evidence>
<feature type="transmembrane region" description="Helical" evidence="2">
    <location>
        <begin position="6"/>
        <end position="26"/>
    </location>
</feature>
<keyword evidence="1" id="KW-0560">Oxidoreductase</keyword>
<organism evidence="3 4">
    <name type="scientific">Heterorhabditis bacteriophora</name>
    <name type="common">Entomopathogenic nematode worm</name>
    <dbReference type="NCBI Taxonomy" id="37862"/>
    <lineage>
        <taxon>Eukaryota</taxon>
        <taxon>Metazoa</taxon>
        <taxon>Ecdysozoa</taxon>
        <taxon>Nematoda</taxon>
        <taxon>Chromadorea</taxon>
        <taxon>Rhabditida</taxon>
        <taxon>Rhabditina</taxon>
        <taxon>Rhabditomorpha</taxon>
        <taxon>Strongyloidea</taxon>
        <taxon>Heterorhabditidae</taxon>
        <taxon>Heterorhabditis</taxon>
    </lineage>
</organism>
<reference evidence="4" key="1">
    <citation type="submission" date="2016-11" db="UniProtKB">
        <authorList>
            <consortium name="WormBaseParasite"/>
        </authorList>
    </citation>
    <scope>IDENTIFICATION</scope>
</reference>
<dbReference type="Pfam" id="PF03098">
    <property type="entry name" value="An_peroxidase"/>
    <property type="match status" value="1"/>
</dbReference>
<dbReference type="Proteomes" id="UP000095283">
    <property type="component" value="Unplaced"/>
</dbReference>
<keyword evidence="2" id="KW-0812">Transmembrane</keyword>
<keyword evidence="2" id="KW-0472">Membrane</keyword>
<keyword evidence="3" id="KW-1185">Reference proteome</keyword>
<proteinExistence type="predicted"/>
<dbReference type="Gene3D" id="1.10.640.10">
    <property type="entry name" value="Haem peroxidase domain superfamily, animal type"/>
    <property type="match status" value="1"/>
</dbReference>
<dbReference type="AlphaFoldDB" id="A0A1I7X1X9"/>
<keyword evidence="2" id="KW-1133">Transmembrane helix</keyword>
<keyword evidence="1" id="KW-0575">Peroxidase</keyword>
<evidence type="ECO:0000313" key="4">
    <source>
        <dbReference type="WBParaSite" id="Hba_11575"/>
    </source>
</evidence>
<dbReference type="PANTHER" id="PTHR11475:SF133">
    <property type="entry name" value="PEROXIDASE"/>
    <property type="match status" value="1"/>
</dbReference>
<accession>A0A1I7X1X9</accession>
<name>A0A1I7X1X9_HETBA</name>
<dbReference type="WBParaSite" id="Hba_11575">
    <property type="protein sequence ID" value="Hba_11575"/>
    <property type="gene ID" value="Hba_11575"/>
</dbReference>
<dbReference type="InterPro" id="IPR010255">
    <property type="entry name" value="Haem_peroxidase_sf"/>
</dbReference>
<evidence type="ECO:0000256" key="1">
    <source>
        <dbReference type="ARBA" id="ARBA00022559"/>
    </source>
</evidence>
<dbReference type="PANTHER" id="PTHR11475">
    <property type="entry name" value="OXIDASE/PEROXIDASE"/>
    <property type="match status" value="1"/>
</dbReference>
<dbReference type="SUPFAM" id="SSF48113">
    <property type="entry name" value="Heme-dependent peroxidases"/>
    <property type="match status" value="1"/>
</dbReference>
<dbReference type="GO" id="GO:0006979">
    <property type="term" value="P:response to oxidative stress"/>
    <property type="evidence" value="ECO:0007669"/>
    <property type="project" value="InterPro"/>
</dbReference>
<evidence type="ECO:0000313" key="3">
    <source>
        <dbReference type="Proteomes" id="UP000095283"/>
    </source>
</evidence>
<sequence length="107" mass="11972">MGQNFMTYLIIPDSLISILLMTLHAFPRIFPVIILLDIGIDAPRTISSSGAPLPNPRMVSNIIHLDVPIKHGKYTHLIMQFGQFIDHEITHSPVMRGPQGETLNCSR</sequence>
<dbReference type="InterPro" id="IPR037120">
    <property type="entry name" value="Haem_peroxidase_sf_animal"/>
</dbReference>
<protein>
    <submittedName>
        <fullName evidence="4">Peroxidasin</fullName>
    </submittedName>
</protein>
<dbReference type="GO" id="GO:0020037">
    <property type="term" value="F:heme binding"/>
    <property type="evidence" value="ECO:0007669"/>
    <property type="project" value="InterPro"/>
</dbReference>
<dbReference type="GO" id="GO:0004601">
    <property type="term" value="F:peroxidase activity"/>
    <property type="evidence" value="ECO:0007669"/>
    <property type="project" value="UniProtKB-KW"/>
</dbReference>
<dbReference type="PROSITE" id="PS50292">
    <property type="entry name" value="PEROXIDASE_3"/>
    <property type="match status" value="1"/>
</dbReference>